<sequence length="720" mass="76981">MRVLRTLRLVGYHPTEPETLARQISRQMRGRVITVALMATVGLLAFVAARWFDESQLVIAGVASLASAAMIAVVPLRTMHPGWYYGLPFLILGPWACGVALLGPDGGSLSALLVFLGPTIAFVIEGRVGRIALWGVCAAVVAGLAVFADTDAATDAALVAGLICAAGLAGFIRLVWSTAEEQGSMLEHLVRRDPLTGVGNRRMLSERLDYEMARHSRTGLPLTLLVLDLNGFKQVNDRLGHTAGDQLLRDVGAVLTGTLRAQDTVVRPGGDEFCVVAPETSAADAAQLISGIRGALATLDAAGRALTTAVGAATFPQDGRDPQSLMGVADARQRDDKLHSSVGLGEATLPEDFQRPAPIELPKSVPLPSGEEDHVPLSRRVTRQSSVRVAVMLVYLFGALAAGIAAVAVDDPRLLLCTPVAVAVGLVMRFAPTDRIPAAWFHLGPVVAGLVVTMGVWAAEPDGYLVMPFFMFVGAAIGFMMESPRAMALQTAFTTALIALPFAYAPYSDVLVIAVVATTVGLWAMVLFIALPWRIVEEQAEELGRLMRRDPLTGAGNRRLLTERLDYELTRHTRTGRQLALIVLDLNDFKRVNDTLGHLAGDEVLRAAATALRAAVRRQDTVARQGGDEFCILAPEAGQHEATMIVRNIREALGDVDAGGRSLAGAVGYAVFPDDAVDREHLVEIADTRQRADKAPRPRTDEGGAQLTAMWHGARADLRF</sequence>
<feature type="transmembrane region" description="Helical" evidence="2">
    <location>
        <begin position="58"/>
        <end position="76"/>
    </location>
</feature>
<feature type="transmembrane region" description="Helical" evidence="2">
    <location>
        <begin position="463"/>
        <end position="480"/>
    </location>
</feature>
<dbReference type="RefSeq" id="WP_353864940.1">
    <property type="nucleotide sequence ID" value="NZ_CP088295.1"/>
</dbReference>
<feature type="transmembrane region" description="Helical" evidence="2">
    <location>
        <begin position="83"/>
        <end position="102"/>
    </location>
</feature>
<feature type="domain" description="GGDEF" evidence="3">
    <location>
        <begin position="220"/>
        <end position="352"/>
    </location>
</feature>
<proteinExistence type="predicted"/>
<feature type="transmembrane region" description="Helical" evidence="2">
    <location>
        <begin position="487"/>
        <end position="504"/>
    </location>
</feature>
<dbReference type="CDD" id="cd01949">
    <property type="entry name" value="GGDEF"/>
    <property type="match status" value="2"/>
</dbReference>
<feature type="transmembrane region" description="Helical" evidence="2">
    <location>
        <begin position="438"/>
        <end position="457"/>
    </location>
</feature>
<dbReference type="PROSITE" id="PS50887">
    <property type="entry name" value="GGDEF"/>
    <property type="match status" value="2"/>
</dbReference>
<keyword evidence="2" id="KW-0472">Membrane</keyword>
<keyword evidence="5" id="KW-1185">Reference proteome</keyword>
<keyword evidence="2" id="KW-1133">Transmembrane helix</keyword>
<evidence type="ECO:0000313" key="5">
    <source>
        <dbReference type="Proteomes" id="UP001058860"/>
    </source>
</evidence>
<feature type="domain" description="GGDEF" evidence="3">
    <location>
        <begin position="577"/>
        <end position="712"/>
    </location>
</feature>
<dbReference type="InterPro" id="IPR000160">
    <property type="entry name" value="GGDEF_dom"/>
</dbReference>
<dbReference type="InterPro" id="IPR043128">
    <property type="entry name" value="Rev_trsase/Diguanyl_cyclase"/>
</dbReference>
<gene>
    <name evidence="4" type="ORF">LRS13_02685</name>
</gene>
<dbReference type="NCBIfam" id="TIGR00254">
    <property type="entry name" value="GGDEF"/>
    <property type="match status" value="2"/>
</dbReference>
<reference evidence="5" key="1">
    <citation type="submission" date="2021-11" db="EMBL/GenBank/DDBJ databases">
        <title>Cultivation dependent microbiological survey of springs from the worlds oldest radium mine currently devoted to the extraction of radon-saturated water.</title>
        <authorList>
            <person name="Kapinusova G."/>
            <person name="Smrhova T."/>
            <person name="Strejcek M."/>
            <person name="Suman J."/>
            <person name="Jani K."/>
            <person name="Pajer P."/>
            <person name="Uhlik O."/>
        </authorList>
    </citation>
    <scope>NUCLEOTIDE SEQUENCE [LARGE SCALE GENOMIC DNA]</scope>
    <source>
        <strain evidence="5">J379</strain>
    </source>
</reference>
<feature type="region of interest" description="Disordered" evidence="1">
    <location>
        <begin position="353"/>
        <end position="377"/>
    </location>
</feature>
<dbReference type="PANTHER" id="PTHR45138:SF24">
    <property type="entry name" value="DIGUANYLATE CYCLASE DGCC-RELATED"/>
    <property type="match status" value="1"/>
</dbReference>
<dbReference type="Proteomes" id="UP001058860">
    <property type="component" value="Chromosome"/>
</dbReference>
<feature type="transmembrane region" description="Helical" evidence="2">
    <location>
        <begin position="156"/>
        <end position="176"/>
    </location>
</feature>
<evidence type="ECO:0000313" key="4">
    <source>
        <dbReference type="EMBL" id="UUY04458.1"/>
    </source>
</evidence>
<protein>
    <submittedName>
        <fullName evidence="4">GGDEF domain-containing protein</fullName>
    </submittedName>
</protein>
<dbReference type="EMBL" id="CP088295">
    <property type="protein sequence ID" value="UUY04458.1"/>
    <property type="molecule type" value="Genomic_DNA"/>
</dbReference>
<feature type="transmembrane region" description="Helical" evidence="2">
    <location>
        <begin position="32"/>
        <end position="52"/>
    </location>
</feature>
<dbReference type="SUPFAM" id="SSF55073">
    <property type="entry name" value="Nucleotide cyclase"/>
    <property type="match status" value="2"/>
</dbReference>
<feature type="transmembrane region" description="Helical" evidence="2">
    <location>
        <begin position="510"/>
        <end position="531"/>
    </location>
</feature>
<dbReference type="SMART" id="SM00267">
    <property type="entry name" value="GGDEF"/>
    <property type="match status" value="2"/>
</dbReference>
<feature type="transmembrane region" description="Helical" evidence="2">
    <location>
        <begin position="387"/>
        <end position="407"/>
    </location>
</feature>
<dbReference type="Pfam" id="PF00990">
    <property type="entry name" value="GGDEF"/>
    <property type="match status" value="2"/>
</dbReference>
<organism evidence="4 5">
    <name type="scientific">Svornostia abyssi</name>
    <dbReference type="NCBI Taxonomy" id="2898438"/>
    <lineage>
        <taxon>Bacteria</taxon>
        <taxon>Bacillati</taxon>
        <taxon>Actinomycetota</taxon>
        <taxon>Thermoleophilia</taxon>
        <taxon>Solirubrobacterales</taxon>
        <taxon>Baekduiaceae</taxon>
        <taxon>Svornostia</taxon>
    </lineage>
</organism>
<keyword evidence="2" id="KW-0812">Transmembrane</keyword>
<evidence type="ECO:0000259" key="3">
    <source>
        <dbReference type="PROSITE" id="PS50887"/>
    </source>
</evidence>
<dbReference type="InterPro" id="IPR050469">
    <property type="entry name" value="Diguanylate_Cyclase"/>
</dbReference>
<dbReference type="InterPro" id="IPR029787">
    <property type="entry name" value="Nucleotide_cyclase"/>
</dbReference>
<accession>A0ABY5PIF5</accession>
<dbReference type="PANTHER" id="PTHR45138">
    <property type="entry name" value="REGULATORY COMPONENTS OF SENSORY TRANSDUCTION SYSTEM"/>
    <property type="match status" value="1"/>
</dbReference>
<evidence type="ECO:0000256" key="2">
    <source>
        <dbReference type="SAM" id="Phobius"/>
    </source>
</evidence>
<feature type="transmembrane region" description="Helical" evidence="2">
    <location>
        <begin position="131"/>
        <end position="150"/>
    </location>
</feature>
<name>A0ABY5PIF5_9ACTN</name>
<evidence type="ECO:0000256" key="1">
    <source>
        <dbReference type="SAM" id="MobiDB-lite"/>
    </source>
</evidence>
<dbReference type="Gene3D" id="3.30.70.270">
    <property type="match status" value="2"/>
</dbReference>
<feature type="transmembrane region" description="Helical" evidence="2">
    <location>
        <begin position="108"/>
        <end position="124"/>
    </location>
</feature>